<feature type="domain" description="Peptidase M14" evidence="2">
    <location>
        <begin position="46"/>
        <end position="181"/>
    </location>
</feature>
<dbReference type="SUPFAM" id="SSF53187">
    <property type="entry name" value="Zn-dependent exopeptidases"/>
    <property type="match status" value="1"/>
</dbReference>
<comment type="caution">
    <text evidence="3">The sequence shown here is derived from an EMBL/GenBank/DDBJ whole genome shotgun (WGS) entry which is preliminary data.</text>
</comment>
<feature type="signal peptide" evidence="1">
    <location>
        <begin position="1"/>
        <end position="20"/>
    </location>
</feature>
<accession>A1ZV10</accession>
<dbReference type="GO" id="GO:0008270">
    <property type="term" value="F:zinc ion binding"/>
    <property type="evidence" value="ECO:0007669"/>
    <property type="project" value="InterPro"/>
</dbReference>
<evidence type="ECO:0000259" key="2">
    <source>
        <dbReference type="Pfam" id="PF00246"/>
    </source>
</evidence>
<proteinExistence type="predicted"/>
<evidence type="ECO:0000256" key="1">
    <source>
        <dbReference type="SAM" id="SignalP"/>
    </source>
</evidence>
<dbReference type="GO" id="GO:0004181">
    <property type="term" value="F:metallocarboxypeptidase activity"/>
    <property type="evidence" value="ECO:0007669"/>
    <property type="project" value="InterPro"/>
</dbReference>
<sequence length="591" mass="68746">MKNNYLLLLLLSLFGQIAVAQTKQEPMTKFEQTKGAETVTYEEGIAYLQKLATQFATIQLQSIGTTDIGKPLHLAIFSLDKDFKPESLKRKGRNVFMINNAIHPGEPDGVDASLMLFRDLATQPKLQAMAKNTVFIMVPFFNVGGALNRSSYSRVNQNGPKAYGFRGNSRNLNLNRDFIKLDAQNTHTFVDIFQRWNPDIYIENHVSNGADYQHVLTYLATQADKLGGVLGSYLRKQMIPDLKKTMKANNWDIIPYVNVYGNRTPNQFGIPQFFDSPRYSSGYTTLFHSLGFINETHMLKPFKQRVNATYDFMVSMVKHLHENGAKIKIMRAATASKVTQQKNFTIGWQRDKTKFEKITFKGYTPQMIPSKFTGQKRLFYDRNKPVTQQIKYYNVFNPTLTVKAPKAYIISQAWNDVVTLLKKNGVVVKQLTKDQQVKVDAYYITDYKSFSQPFEGHYVHYNTKVKIKRQTVRFYKNDYVVFVNQSSNRYIIETLEPQATDSFFSWNFFDTILQQKEGFSSYVFEDIAEKLLRENADLRKRFEIKRKESKAFRESAYQQLNFIYQNSLYYEKEHMRYPVFRFEGTQSLEVK</sequence>
<dbReference type="Gene3D" id="3.40.630.10">
    <property type="entry name" value="Zn peptidases"/>
    <property type="match status" value="1"/>
</dbReference>
<keyword evidence="1" id="KW-0732">Signal</keyword>
<keyword evidence="4" id="KW-1185">Reference proteome</keyword>
<dbReference type="InterPro" id="IPR000834">
    <property type="entry name" value="Peptidase_M14"/>
</dbReference>
<dbReference type="Pfam" id="PF00246">
    <property type="entry name" value="Peptidase_M14"/>
    <property type="match status" value="1"/>
</dbReference>
<name>A1ZV10_MICM2</name>
<evidence type="ECO:0000313" key="3">
    <source>
        <dbReference type="EMBL" id="EAY25788.1"/>
    </source>
</evidence>
<dbReference type="AlphaFoldDB" id="A1ZV10"/>
<organism evidence="3 4">
    <name type="scientific">Microscilla marina ATCC 23134</name>
    <dbReference type="NCBI Taxonomy" id="313606"/>
    <lineage>
        <taxon>Bacteria</taxon>
        <taxon>Pseudomonadati</taxon>
        <taxon>Bacteroidota</taxon>
        <taxon>Cytophagia</taxon>
        <taxon>Cytophagales</taxon>
        <taxon>Microscillaceae</taxon>
        <taxon>Microscilla</taxon>
    </lineage>
</organism>
<dbReference type="Proteomes" id="UP000004095">
    <property type="component" value="Unassembled WGS sequence"/>
</dbReference>
<dbReference type="CDD" id="cd06241">
    <property type="entry name" value="M14-like"/>
    <property type="match status" value="1"/>
</dbReference>
<dbReference type="GO" id="GO:0006508">
    <property type="term" value="P:proteolysis"/>
    <property type="evidence" value="ECO:0007669"/>
    <property type="project" value="InterPro"/>
</dbReference>
<gene>
    <name evidence="3" type="ORF">M23134_03362</name>
</gene>
<dbReference type="OrthoDB" id="9767214at2"/>
<reference evidence="3 4" key="1">
    <citation type="submission" date="2007-01" db="EMBL/GenBank/DDBJ databases">
        <authorList>
            <person name="Haygood M."/>
            <person name="Podell S."/>
            <person name="Anderson C."/>
            <person name="Hopkinson B."/>
            <person name="Roe K."/>
            <person name="Barbeau K."/>
            <person name="Gaasterland T."/>
            <person name="Ferriera S."/>
            <person name="Johnson J."/>
            <person name="Kravitz S."/>
            <person name="Beeson K."/>
            <person name="Sutton G."/>
            <person name="Rogers Y.-H."/>
            <person name="Friedman R."/>
            <person name="Frazier M."/>
            <person name="Venter J.C."/>
        </authorList>
    </citation>
    <scope>NUCLEOTIDE SEQUENCE [LARGE SCALE GENOMIC DNA]</scope>
    <source>
        <strain evidence="3 4">ATCC 23134</strain>
    </source>
</reference>
<protein>
    <recommendedName>
        <fullName evidence="2">Peptidase M14 domain-containing protein</fullName>
    </recommendedName>
</protein>
<dbReference type="eggNOG" id="COG2866">
    <property type="taxonomic scope" value="Bacteria"/>
</dbReference>
<evidence type="ECO:0000313" key="4">
    <source>
        <dbReference type="Proteomes" id="UP000004095"/>
    </source>
</evidence>
<dbReference type="EMBL" id="AAWS01000043">
    <property type="protein sequence ID" value="EAY25788.1"/>
    <property type="molecule type" value="Genomic_DNA"/>
</dbReference>
<feature type="chain" id="PRO_5002642465" description="Peptidase M14 domain-containing protein" evidence="1">
    <location>
        <begin position="21"/>
        <end position="591"/>
    </location>
</feature>
<dbReference type="RefSeq" id="WP_002702150.1">
    <property type="nucleotide sequence ID" value="NZ_AAWS01000043.1"/>
</dbReference>